<evidence type="ECO:0000313" key="6">
    <source>
        <dbReference type="EMBL" id="BAE50219.1"/>
    </source>
</evidence>
<dbReference type="InterPro" id="IPR035938">
    <property type="entry name" value="Hemerythrin-like_sf"/>
</dbReference>
<dbReference type="PANTHER" id="PTHR37164:SF1">
    <property type="entry name" value="BACTERIOHEMERYTHRIN"/>
    <property type="match status" value="1"/>
</dbReference>
<dbReference type="NCBIfam" id="TIGR02481">
    <property type="entry name" value="hemeryth_dom"/>
    <property type="match status" value="1"/>
</dbReference>
<sequence>MPAWTESLSVGVPVLDEHHRHLFHLLATLDGMAGGSVGQDAVRSVFDDLNGYIAYHFAEEEAMMARADFPFLELHRHSHQTIAMRVADMSAELSMANVERVIRELHDFLVGWLVHHIEIEDFEYRPFLSGDK</sequence>
<proteinExistence type="inferred from homology"/>
<dbReference type="InterPro" id="IPR012312">
    <property type="entry name" value="Hemerythrin-like"/>
</dbReference>
<keyword evidence="2" id="KW-0561">Oxygen transport</keyword>
<reference evidence="6 7" key="1">
    <citation type="journal article" date="2005" name="DNA Res.">
        <title>Complete genome sequence of the facultative anaerobic magnetotactic bacterium Magnetospirillum sp. strain AMB-1.</title>
        <authorList>
            <person name="Matsunaga T."/>
            <person name="Okamura Y."/>
            <person name="Fukuda Y."/>
            <person name="Wahyudi A.T."/>
            <person name="Murase Y."/>
            <person name="Takeyama H."/>
        </authorList>
    </citation>
    <scope>NUCLEOTIDE SEQUENCE [LARGE SCALE GENOMIC DNA]</scope>
    <source>
        <strain evidence="7">ATCC 700264 / AMB-1</strain>
    </source>
</reference>
<dbReference type="PROSITE" id="PS00550">
    <property type="entry name" value="HEMERYTHRINS"/>
    <property type="match status" value="1"/>
</dbReference>
<dbReference type="InterPro" id="IPR016131">
    <property type="entry name" value="Haemerythrin_Fe_BS"/>
</dbReference>
<dbReference type="KEGG" id="mag:amb1415"/>
<feature type="domain" description="Hemerythrin-like" evidence="5">
    <location>
        <begin position="11"/>
        <end position="128"/>
    </location>
</feature>
<keyword evidence="3" id="KW-0479">Metal-binding</keyword>
<keyword evidence="2" id="KW-0813">Transport</keyword>
<evidence type="ECO:0000256" key="1">
    <source>
        <dbReference type="ARBA" id="ARBA00010587"/>
    </source>
</evidence>
<gene>
    <name evidence="6" type="ordered locus">amb1415</name>
</gene>
<dbReference type="Proteomes" id="UP000007058">
    <property type="component" value="Chromosome"/>
</dbReference>
<evidence type="ECO:0000256" key="2">
    <source>
        <dbReference type="ARBA" id="ARBA00022621"/>
    </source>
</evidence>
<dbReference type="OrthoDB" id="7305302at2"/>
<dbReference type="GO" id="GO:0005344">
    <property type="term" value="F:oxygen carrier activity"/>
    <property type="evidence" value="ECO:0007669"/>
    <property type="project" value="UniProtKB-KW"/>
</dbReference>
<dbReference type="SUPFAM" id="SSF47188">
    <property type="entry name" value="Hemerythrin-like"/>
    <property type="match status" value="1"/>
</dbReference>
<organism evidence="6 7">
    <name type="scientific">Paramagnetospirillum magneticum (strain ATCC 700264 / AMB-1)</name>
    <name type="common">Magnetospirillum magneticum</name>
    <dbReference type="NCBI Taxonomy" id="342108"/>
    <lineage>
        <taxon>Bacteria</taxon>
        <taxon>Pseudomonadati</taxon>
        <taxon>Pseudomonadota</taxon>
        <taxon>Alphaproteobacteria</taxon>
        <taxon>Rhodospirillales</taxon>
        <taxon>Magnetospirillaceae</taxon>
        <taxon>Paramagnetospirillum</taxon>
    </lineage>
</organism>
<name>Q2W7F6_PARM1</name>
<dbReference type="STRING" id="342108.amb1415"/>
<keyword evidence="4" id="KW-0408">Iron</keyword>
<dbReference type="RefSeq" id="WP_011383825.1">
    <property type="nucleotide sequence ID" value="NC_007626.1"/>
</dbReference>
<protein>
    <submittedName>
        <fullName evidence="6">Hemerythrin-like protein PA1673</fullName>
    </submittedName>
</protein>
<dbReference type="PANTHER" id="PTHR37164">
    <property type="entry name" value="BACTERIOHEMERYTHRIN"/>
    <property type="match status" value="1"/>
</dbReference>
<keyword evidence="7" id="KW-1185">Reference proteome</keyword>
<dbReference type="GO" id="GO:0046872">
    <property type="term" value="F:metal ion binding"/>
    <property type="evidence" value="ECO:0007669"/>
    <property type="project" value="UniProtKB-KW"/>
</dbReference>
<evidence type="ECO:0000256" key="4">
    <source>
        <dbReference type="ARBA" id="ARBA00023004"/>
    </source>
</evidence>
<comment type="similarity">
    <text evidence="1">Belongs to the hemerythrin family.</text>
</comment>
<dbReference type="Gene3D" id="1.20.120.50">
    <property type="entry name" value="Hemerythrin-like"/>
    <property type="match status" value="1"/>
</dbReference>
<accession>Q2W7F6</accession>
<evidence type="ECO:0000259" key="5">
    <source>
        <dbReference type="Pfam" id="PF01814"/>
    </source>
</evidence>
<dbReference type="NCBIfam" id="NF033749">
    <property type="entry name" value="bact_hemeryth"/>
    <property type="match status" value="1"/>
</dbReference>
<evidence type="ECO:0000256" key="3">
    <source>
        <dbReference type="ARBA" id="ARBA00022723"/>
    </source>
</evidence>
<dbReference type="InterPro" id="IPR012827">
    <property type="entry name" value="Hemerythrin_metal-bd"/>
</dbReference>
<dbReference type="InterPro" id="IPR050669">
    <property type="entry name" value="Hemerythrin"/>
</dbReference>
<dbReference type="EMBL" id="AP007255">
    <property type="protein sequence ID" value="BAE50219.1"/>
    <property type="molecule type" value="Genomic_DNA"/>
</dbReference>
<dbReference type="Pfam" id="PF01814">
    <property type="entry name" value="Hemerythrin"/>
    <property type="match status" value="1"/>
</dbReference>
<dbReference type="CDD" id="cd12107">
    <property type="entry name" value="Hemerythrin"/>
    <property type="match status" value="1"/>
</dbReference>
<dbReference type="HOGENOM" id="CLU_086902_3_1_5"/>
<evidence type="ECO:0000313" key="7">
    <source>
        <dbReference type="Proteomes" id="UP000007058"/>
    </source>
</evidence>
<dbReference type="AlphaFoldDB" id="Q2W7F6"/>